<accession>A0ABT4Q6A8</accession>
<dbReference type="EMBL" id="JAQAGZ010000004">
    <property type="protein sequence ID" value="MCZ8512412.1"/>
    <property type="molecule type" value="Genomic_DNA"/>
</dbReference>
<dbReference type="Pfam" id="PF04860">
    <property type="entry name" value="Phage_portal"/>
    <property type="match status" value="1"/>
</dbReference>
<feature type="region of interest" description="Disordered" evidence="1">
    <location>
        <begin position="433"/>
        <end position="456"/>
    </location>
</feature>
<dbReference type="Proteomes" id="UP001527882">
    <property type="component" value="Unassembled WGS sequence"/>
</dbReference>
<proteinExistence type="predicted"/>
<organism evidence="2 3">
    <name type="scientific">Paenibacillus gyeongsangnamensis</name>
    <dbReference type="NCBI Taxonomy" id="3388067"/>
    <lineage>
        <taxon>Bacteria</taxon>
        <taxon>Bacillati</taxon>
        <taxon>Bacillota</taxon>
        <taxon>Bacilli</taxon>
        <taxon>Bacillales</taxon>
        <taxon>Paenibacillaceae</taxon>
        <taxon>Paenibacillus</taxon>
    </lineage>
</organism>
<protein>
    <submittedName>
        <fullName evidence="2">Phage portal protein</fullName>
    </submittedName>
</protein>
<gene>
    <name evidence="2" type="ORF">O9H85_08190</name>
</gene>
<evidence type="ECO:0000256" key="1">
    <source>
        <dbReference type="SAM" id="MobiDB-lite"/>
    </source>
</evidence>
<name>A0ABT4Q6A8_9BACL</name>
<dbReference type="InterPro" id="IPR006944">
    <property type="entry name" value="Phage/GTA_portal"/>
</dbReference>
<comment type="caution">
    <text evidence="2">The sequence shown here is derived from an EMBL/GenBank/DDBJ whole genome shotgun (WGS) entry which is preliminary data.</text>
</comment>
<evidence type="ECO:0000313" key="3">
    <source>
        <dbReference type="Proteomes" id="UP001527882"/>
    </source>
</evidence>
<keyword evidence="3" id="KW-1185">Reference proteome</keyword>
<dbReference type="RefSeq" id="WP_269880835.1">
    <property type="nucleotide sequence ID" value="NZ_JAQAGZ010000004.1"/>
</dbReference>
<sequence length="456" mass="51220">MSAALGRKPELQAANQEPAQRSNPFPFFFGMVGGVNRPQPNFTIDNNKLRSFSESPIPRRAIDYIKNQVSMLDWDIVAKNNKSLNARQKKDIERIKRILESPNHDDSWRSFIEQIVEDMLVIGHTNIEKREWKGNTDQPFVLYPFDAASLQIYTNWNGSRTNPRYAQINFNDKSQVDFRDDQLIFIRHNPRTNSPWGLSPLKVAADTINHLLNAQAYAGKKASNATTDKALNLGEDFDQPQLDEFIMRWRSEIEGRGVLPIFASKGATSIDLGASSDEALFLKWQGFLINQIANAFGLDSQKFGAVLASRATGDILDNASDEGAIRPLAHSVAAAINKKIIEPLGIKDLLFKFRWTANLQDEKSLSAILQIDVQQDIITIDEARERKGLQPLPDGKGIYTRAEYLALYGRSNNNNTTFPAGLLQDENKDGMNDGFANPKLQIEKSMNQTADPLKVE</sequence>
<reference evidence="2 3" key="1">
    <citation type="submission" date="2022-12" db="EMBL/GenBank/DDBJ databases">
        <title>Draft genome sequence of Paenibacillus sp. dW9.</title>
        <authorList>
            <person name="Choi E.-W."/>
            <person name="Kim D.-U."/>
        </authorList>
    </citation>
    <scope>NUCLEOTIDE SEQUENCE [LARGE SCALE GENOMIC DNA]</scope>
    <source>
        <strain evidence="3">dW9</strain>
    </source>
</reference>
<evidence type="ECO:0000313" key="2">
    <source>
        <dbReference type="EMBL" id="MCZ8512412.1"/>
    </source>
</evidence>